<dbReference type="Pfam" id="PF07826">
    <property type="entry name" value="IMP_cyclohyd"/>
    <property type="match status" value="1"/>
</dbReference>
<proteinExistence type="predicted"/>
<dbReference type="EMBL" id="CAJRAY010000024">
    <property type="protein sequence ID" value="CAG5081866.1"/>
    <property type="molecule type" value="Genomic_DNA"/>
</dbReference>
<accession>A0ABM8V1X3</accession>
<organism evidence="2 3">
    <name type="scientific">Thermobacillus xylanilyticus</name>
    <dbReference type="NCBI Taxonomy" id="76633"/>
    <lineage>
        <taxon>Bacteria</taxon>
        <taxon>Bacillati</taxon>
        <taxon>Bacillota</taxon>
        <taxon>Bacilli</taxon>
        <taxon>Bacillales</taxon>
        <taxon>Paenibacillaceae</taxon>
        <taxon>Thermobacillus</taxon>
    </lineage>
</organism>
<feature type="domain" description="Inosine monophosphate cyclohydrolase-like" evidence="1">
    <location>
        <begin position="26"/>
        <end position="233"/>
    </location>
</feature>
<evidence type="ECO:0000313" key="2">
    <source>
        <dbReference type="EMBL" id="CAG5081866.1"/>
    </source>
</evidence>
<dbReference type="InterPro" id="IPR020600">
    <property type="entry name" value="IMP_cyclohydrolase-like"/>
</dbReference>
<dbReference type="Proteomes" id="UP000681526">
    <property type="component" value="Unassembled WGS sequence"/>
</dbReference>
<gene>
    <name evidence="2" type="primary">txxe 833</name>
    <name evidence="2" type="ORF">TXXE_05550</name>
</gene>
<reference evidence="2 3" key="1">
    <citation type="submission" date="2021-04" db="EMBL/GenBank/DDBJ databases">
        <authorList>
            <person name="Rakotoarivonina H."/>
        </authorList>
    </citation>
    <scope>NUCLEOTIDE SEQUENCE [LARGE SCALE GENOMIC DNA]</scope>
    <source>
        <strain evidence="2 3">XE</strain>
    </source>
</reference>
<dbReference type="SUPFAM" id="SSF75569">
    <property type="entry name" value="Archaeal IMP cyclohydrolase PurO"/>
    <property type="match status" value="1"/>
</dbReference>
<keyword evidence="3" id="KW-1185">Reference proteome</keyword>
<protein>
    <submittedName>
        <fullName evidence="2">Uncharacterized IMP cyclohydrolase-like protein</fullName>
    </submittedName>
</protein>
<sequence>MTTITNLDNLKAEAEANAEALRSNRYPGRGIIIGMTPDGTRLVQVYWIMGRSENSRNRIFVLEEDGSVRTEARDPAKLTDPSLIIYYPVRQSGGAHIVTNGDQTDTIADAIASGGTFEDALRTRTFEPDAPNFTPRISGIVQPGDKSAAYKLAILKSNRGSEALAQRHFFTYEQPLAGFGHLIHTYQGDGNPLPSFEGEPKLVPLFDDANQTLDYYWQRLDEENRISLLVKTIPIDGGEAVITIRNKA</sequence>
<dbReference type="InterPro" id="IPR036795">
    <property type="entry name" value="IMP_cyclohydrolase-like_sf"/>
</dbReference>
<evidence type="ECO:0000313" key="3">
    <source>
        <dbReference type="Proteomes" id="UP000681526"/>
    </source>
</evidence>
<name>A0ABM8V1X3_THEXY</name>
<evidence type="ECO:0000259" key="1">
    <source>
        <dbReference type="Pfam" id="PF07826"/>
    </source>
</evidence>
<comment type="caution">
    <text evidence="2">The sequence shown here is derived from an EMBL/GenBank/DDBJ whole genome shotgun (WGS) entry which is preliminary data.</text>
</comment>
<dbReference type="RefSeq" id="WP_213483787.1">
    <property type="nucleotide sequence ID" value="NZ_CAJRAY010000024.1"/>
</dbReference>
<dbReference type="Gene3D" id="3.60.20.20">
    <property type="entry name" value="Inosine monophosphate cyclohydrolase-like"/>
    <property type="match status" value="1"/>
</dbReference>